<dbReference type="AlphaFoldDB" id="A0A8S9GKB7"/>
<protein>
    <submittedName>
        <fullName evidence="2">Uncharacterized protein</fullName>
    </submittedName>
</protein>
<feature type="region of interest" description="Disordered" evidence="1">
    <location>
        <begin position="19"/>
        <end position="40"/>
    </location>
</feature>
<organism evidence="2">
    <name type="scientific">Brassica cretica</name>
    <name type="common">Mustard</name>
    <dbReference type="NCBI Taxonomy" id="69181"/>
    <lineage>
        <taxon>Eukaryota</taxon>
        <taxon>Viridiplantae</taxon>
        <taxon>Streptophyta</taxon>
        <taxon>Embryophyta</taxon>
        <taxon>Tracheophyta</taxon>
        <taxon>Spermatophyta</taxon>
        <taxon>Magnoliopsida</taxon>
        <taxon>eudicotyledons</taxon>
        <taxon>Gunneridae</taxon>
        <taxon>Pentapetalae</taxon>
        <taxon>rosids</taxon>
        <taxon>malvids</taxon>
        <taxon>Brassicales</taxon>
        <taxon>Brassicaceae</taxon>
        <taxon>Brassiceae</taxon>
        <taxon>Brassica</taxon>
    </lineage>
</organism>
<evidence type="ECO:0000313" key="2">
    <source>
        <dbReference type="EMBL" id="KAF2546711.1"/>
    </source>
</evidence>
<sequence>MGEGDSRLEFAWRFWSKAEENAQEESGRTGTNSEERRDDKLGVMTKVIKVELSDKEDKL</sequence>
<accession>A0A8S9GKB7</accession>
<evidence type="ECO:0000256" key="1">
    <source>
        <dbReference type="SAM" id="MobiDB-lite"/>
    </source>
</evidence>
<proteinExistence type="predicted"/>
<comment type="caution">
    <text evidence="2">The sequence shown here is derived from an EMBL/GenBank/DDBJ whole genome shotgun (WGS) entry which is preliminary data.</text>
</comment>
<dbReference type="EMBL" id="QGKY02001925">
    <property type="protein sequence ID" value="KAF2546711.1"/>
    <property type="molecule type" value="Genomic_DNA"/>
</dbReference>
<name>A0A8S9GKB7_BRACR</name>
<reference evidence="2" key="1">
    <citation type="submission" date="2019-12" db="EMBL/GenBank/DDBJ databases">
        <title>Genome sequencing and annotation of Brassica cretica.</title>
        <authorList>
            <person name="Studholme D.J."/>
            <person name="Sarris P.F."/>
        </authorList>
    </citation>
    <scope>NUCLEOTIDE SEQUENCE</scope>
    <source>
        <strain evidence="2">PFS-102/07</strain>
        <tissue evidence="2">Leaf</tissue>
    </source>
</reference>
<gene>
    <name evidence="2" type="ORF">F2Q70_00019776</name>
</gene>